<dbReference type="SUPFAM" id="SSF103473">
    <property type="entry name" value="MFS general substrate transporter"/>
    <property type="match status" value="1"/>
</dbReference>
<dbReference type="Pfam" id="PF07690">
    <property type="entry name" value="MFS_1"/>
    <property type="match status" value="1"/>
</dbReference>
<sequence length="404" mass="40876">MGEVVYDRREVKHSRYAVAVVFAVHGAVTGSFATRVPWIQDHASVSAGQLGLALAFPAIGASVAMPLAGSVSHRFGARRALRGLIALWTLALVLPALAPNLLTLCMALFVYGATAGMADVAMNALGVEIENRLDKSIMSGLHGMWSAGALVGSAAGTVAAHLGSDARLHHALAAVALTLIGVAACQWVLDLRPTEDEEPPPRFALPPRSALLIGAIGFCAVFAEGASLDWSAVYLRDVLDSSAGVAAASTTGFTLTMAIARFAGDSVVDRFGPVRTVRVSGALATLGALLVVLAQNAAAAMAGFALLGLGIAVVVPLCFAAAGRSGPNPSQAIAGVATITYTSGLIAPSAIGAVADATSLVTSFVLVTVLTLGLASFANVLRASGRTAGGKVSPADAPVPDRRP</sequence>
<protein>
    <submittedName>
        <fullName evidence="7">MFS transporter</fullName>
    </submittedName>
</protein>
<feature type="transmembrane region" description="Helical" evidence="5">
    <location>
        <begin position="141"/>
        <end position="162"/>
    </location>
</feature>
<evidence type="ECO:0000256" key="5">
    <source>
        <dbReference type="SAM" id="Phobius"/>
    </source>
</evidence>
<evidence type="ECO:0000259" key="6">
    <source>
        <dbReference type="PROSITE" id="PS50850"/>
    </source>
</evidence>
<dbReference type="EMBL" id="CP066831">
    <property type="protein sequence ID" value="QQM44726.1"/>
    <property type="molecule type" value="Genomic_DNA"/>
</dbReference>
<feature type="transmembrane region" description="Helical" evidence="5">
    <location>
        <begin position="108"/>
        <end position="129"/>
    </location>
</feature>
<feature type="domain" description="Major facilitator superfamily (MFS) profile" evidence="6">
    <location>
        <begin position="14"/>
        <end position="386"/>
    </location>
</feature>
<evidence type="ECO:0000256" key="4">
    <source>
        <dbReference type="ARBA" id="ARBA00023136"/>
    </source>
</evidence>
<keyword evidence="8" id="KW-1185">Reference proteome</keyword>
<evidence type="ECO:0000256" key="1">
    <source>
        <dbReference type="ARBA" id="ARBA00004651"/>
    </source>
</evidence>
<keyword evidence="2 5" id="KW-0812">Transmembrane</keyword>
<feature type="transmembrane region" description="Helical" evidence="5">
    <location>
        <begin position="210"/>
        <end position="233"/>
    </location>
</feature>
<dbReference type="InterPro" id="IPR036259">
    <property type="entry name" value="MFS_trans_sf"/>
</dbReference>
<dbReference type="KEGG" id="slf:JEQ17_38545"/>
<feature type="transmembrane region" description="Helical" evidence="5">
    <location>
        <begin position="245"/>
        <end position="264"/>
    </location>
</feature>
<dbReference type="GO" id="GO:0005886">
    <property type="term" value="C:plasma membrane"/>
    <property type="evidence" value="ECO:0007669"/>
    <property type="project" value="UniProtKB-SubCell"/>
</dbReference>
<feature type="transmembrane region" description="Helical" evidence="5">
    <location>
        <begin position="168"/>
        <end position="189"/>
    </location>
</feature>
<gene>
    <name evidence="7" type="ORF">JEQ17_38545</name>
</gene>
<evidence type="ECO:0000313" key="8">
    <source>
        <dbReference type="Proteomes" id="UP000595636"/>
    </source>
</evidence>
<dbReference type="GO" id="GO:0022857">
    <property type="term" value="F:transmembrane transporter activity"/>
    <property type="evidence" value="ECO:0007669"/>
    <property type="project" value="InterPro"/>
</dbReference>
<keyword evidence="4 5" id="KW-0472">Membrane</keyword>
<comment type="subcellular location">
    <subcellularLocation>
        <location evidence="1">Cell membrane</location>
        <topology evidence="1">Multi-pass membrane protein</topology>
    </subcellularLocation>
</comment>
<keyword evidence="3 5" id="KW-1133">Transmembrane helix</keyword>
<feature type="transmembrane region" description="Helical" evidence="5">
    <location>
        <begin position="276"/>
        <end position="294"/>
    </location>
</feature>
<dbReference type="InterPro" id="IPR011701">
    <property type="entry name" value="MFS"/>
</dbReference>
<feature type="transmembrane region" description="Helical" evidence="5">
    <location>
        <begin position="16"/>
        <end position="38"/>
    </location>
</feature>
<dbReference type="Gene3D" id="1.20.1250.20">
    <property type="entry name" value="MFS general substrate transporter like domains"/>
    <property type="match status" value="1"/>
</dbReference>
<dbReference type="AlphaFoldDB" id="A0A7T7L1P1"/>
<proteinExistence type="predicted"/>
<reference evidence="7 8" key="1">
    <citation type="submission" date="2020-12" db="EMBL/GenBank/DDBJ databases">
        <title>A novel species.</title>
        <authorList>
            <person name="Li K."/>
        </authorList>
    </citation>
    <scope>NUCLEOTIDE SEQUENCE [LARGE SCALE GENOMIC DNA]</scope>
    <source>
        <strain evidence="7 8">ZYC-3</strain>
    </source>
</reference>
<organism evidence="7 8">
    <name type="scientific">Streptomyces liliifuscus</name>
    <dbReference type="NCBI Taxonomy" id="2797636"/>
    <lineage>
        <taxon>Bacteria</taxon>
        <taxon>Bacillati</taxon>
        <taxon>Actinomycetota</taxon>
        <taxon>Actinomycetes</taxon>
        <taxon>Kitasatosporales</taxon>
        <taxon>Streptomycetaceae</taxon>
        <taxon>Streptomyces</taxon>
    </lineage>
</organism>
<dbReference type="InterPro" id="IPR020846">
    <property type="entry name" value="MFS_dom"/>
</dbReference>
<feature type="transmembrane region" description="Helical" evidence="5">
    <location>
        <begin position="300"/>
        <end position="320"/>
    </location>
</feature>
<feature type="transmembrane region" description="Helical" evidence="5">
    <location>
        <begin position="50"/>
        <end position="68"/>
    </location>
</feature>
<dbReference type="PANTHER" id="PTHR23514">
    <property type="entry name" value="BYPASS OF STOP CODON PROTEIN 6"/>
    <property type="match status" value="1"/>
</dbReference>
<evidence type="ECO:0000256" key="3">
    <source>
        <dbReference type="ARBA" id="ARBA00022989"/>
    </source>
</evidence>
<dbReference type="InterPro" id="IPR051788">
    <property type="entry name" value="MFS_Transporter"/>
</dbReference>
<feature type="transmembrane region" description="Helical" evidence="5">
    <location>
        <begin position="332"/>
        <end position="354"/>
    </location>
</feature>
<feature type="transmembrane region" description="Helical" evidence="5">
    <location>
        <begin position="360"/>
        <end position="381"/>
    </location>
</feature>
<dbReference type="RefSeq" id="WP_200399556.1">
    <property type="nucleotide sequence ID" value="NZ_CP066831.1"/>
</dbReference>
<name>A0A7T7L1P1_9ACTN</name>
<evidence type="ECO:0000256" key="2">
    <source>
        <dbReference type="ARBA" id="ARBA00022692"/>
    </source>
</evidence>
<accession>A0A7T7L1P1</accession>
<evidence type="ECO:0000313" key="7">
    <source>
        <dbReference type="EMBL" id="QQM44726.1"/>
    </source>
</evidence>
<dbReference type="CDD" id="cd17393">
    <property type="entry name" value="MFS_MosC_like"/>
    <property type="match status" value="1"/>
</dbReference>
<dbReference type="PROSITE" id="PS50850">
    <property type="entry name" value="MFS"/>
    <property type="match status" value="1"/>
</dbReference>
<feature type="transmembrane region" description="Helical" evidence="5">
    <location>
        <begin position="80"/>
        <end position="102"/>
    </location>
</feature>
<dbReference type="PANTHER" id="PTHR23514:SF13">
    <property type="entry name" value="INNER MEMBRANE PROTEIN YBJJ"/>
    <property type="match status" value="1"/>
</dbReference>
<dbReference type="Proteomes" id="UP000595636">
    <property type="component" value="Chromosome"/>
</dbReference>